<protein>
    <submittedName>
        <fullName evidence="2">Uncharacterized protein</fullName>
    </submittedName>
</protein>
<organism evidence="2">
    <name type="scientific">Tuwongella immobilis</name>
    <dbReference type="NCBI Taxonomy" id="692036"/>
    <lineage>
        <taxon>Bacteria</taxon>
        <taxon>Pseudomonadati</taxon>
        <taxon>Planctomycetota</taxon>
        <taxon>Planctomycetia</taxon>
        <taxon>Gemmatales</taxon>
        <taxon>Gemmataceae</taxon>
        <taxon>Tuwongella</taxon>
    </lineage>
</organism>
<name>A0A6C2YLZ0_9BACT</name>
<dbReference type="EMBL" id="LR586016">
    <property type="protein sequence ID" value="VIP02377.1"/>
    <property type="molecule type" value="Genomic_DNA"/>
</dbReference>
<evidence type="ECO:0000313" key="2">
    <source>
        <dbReference type="EMBL" id="VIP02377.1"/>
    </source>
</evidence>
<evidence type="ECO:0000256" key="1">
    <source>
        <dbReference type="SAM" id="Phobius"/>
    </source>
</evidence>
<gene>
    <name evidence="2" type="ORF">GMBLW1_15830</name>
</gene>
<dbReference type="RefSeq" id="WP_162657559.1">
    <property type="nucleotide sequence ID" value="NZ_LR593887.1"/>
</dbReference>
<keyword evidence="1" id="KW-0812">Transmembrane</keyword>
<evidence type="ECO:0000313" key="3">
    <source>
        <dbReference type="Proteomes" id="UP000464378"/>
    </source>
</evidence>
<keyword evidence="1" id="KW-1133">Transmembrane helix</keyword>
<sequence>MKSVTQIAVPIALVVGLIFGVTFIANYTTNEAVDPLLDPAANASNSASPAEKSLPLNEVPLRFGLTVAEPKPDYYYLRDYKTHYEVGEKGSFDFWFSNKHPSMVNLTLGGVSCQCTDAAIALVPMTVWNRFQEHSGVSSLLQIGGVHVGAPLAGLSLLSIAHNPNAVQFKTLQMKGVEEIPAADPKSGPQMGIFRLNWEGKSPVGPKRLTATLFAGFPGINSRMFTIEAVETVTPGFRFWPMELSVGDLTAGAVKQRDFYIFSCTREPGQLRIDMTDSNPNPNVVIQPGSELTEPELRELEKTLRGLAKDEPNLVVKSALRFRLDVHETKDGKQMDLGPLNRRLIAKTPKGEELSLPVTGVVRGEVRIAGGDRNNDLIDLGQSFPSNREHVQEVRLVSDNPTLELQLLKEEIRPSYLEITLEPKGVVDGKKTWMLRVIVPAGKLFGQLPSESKVVLKVQGAVERKIRIPIKGQTFDKNPAPF</sequence>
<proteinExistence type="predicted"/>
<accession>A0A6C2YLZ0</accession>
<keyword evidence="1" id="KW-0472">Membrane</keyword>
<dbReference type="Proteomes" id="UP000464378">
    <property type="component" value="Chromosome"/>
</dbReference>
<keyword evidence="3" id="KW-1185">Reference proteome</keyword>
<dbReference type="AlphaFoldDB" id="A0A6C2YLZ0"/>
<dbReference type="InParanoid" id="A0A6C2YLZ0"/>
<feature type="transmembrane region" description="Helical" evidence="1">
    <location>
        <begin position="7"/>
        <end position="27"/>
    </location>
</feature>
<reference evidence="2" key="1">
    <citation type="submission" date="2019-04" db="EMBL/GenBank/DDBJ databases">
        <authorList>
            <consortium name="Science for Life Laboratories"/>
        </authorList>
    </citation>
    <scope>NUCLEOTIDE SEQUENCE</scope>
    <source>
        <strain evidence="2">MBLW1</strain>
    </source>
</reference>
<dbReference type="KEGG" id="tim:GMBLW1_15830"/>
<dbReference type="EMBL" id="LR593887">
    <property type="protein sequence ID" value="VTS01217.1"/>
    <property type="molecule type" value="Genomic_DNA"/>
</dbReference>